<name>A0A367F873_9ACTN</name>
<sequence length="71" mass="7172">MDNLDLATTAREMADRTPAGSLDHAAATSVAITCATTRDIAEARAALDGITPASVREAALELFGRLSAGAG</sequence>
<proteinExistence type="predicted"/>
<reference evidence="1 2" key="1">
    <citation type="submission" date="2018-06" db="EMBL/GenBank/DDBJ databases">
        <title>Sphaerisporangium craniellae sp. nov., isolated from a marine sponge in the South China Sea.</title>
        <authorList>
            <person name="Li L."/>
        </authorList>
    </citation>
    <scope>NUCLEOTIDE SEQUENCE [LARGE SCALE GENOMIC DNA]</scope>
    <source>
        <strain evidence="1 2">CCTCC AA 208026</strain>
    </source>
</reference>
<comment type="caution">
    <text evidence="1">The sequence shown here is derived from an EMBL/GenBank/DDBJ whole genome shotgun (WGS) entry which is preliminary data.</text>
</comment>
<accession>A0A367F873</accession>
<protein>
    <submittedName>
        <fullName evidence="1">Uncharacterized protein</fullName>
    </submittedName>
</protein>
<gene>
    <name evidence="1" type="ORF">DQ384_29500</name>
</gene>
<dbReference type="AlphaFoldDB" id="A0A367F873"/>
<dbReference type="EMBL" id="QOIL01000019">
    <property type="protein sequence ID" value="RCG26568.1"/>
    <property type="molecule type" value="Genomic_DNA"/>
</dbReference>
<dbReference type="Proteomes" id="UP000253094">
    <property type="component" value="Unassembled WGS sequence"/>
</dbReference>
<evidence type="ECO:0000313" key="1">
    <source>
        <dbReference type="EMBL" id="RCG26568.1"/>
    </source>
</evidence>
<keyword evidence="2" id="KW-1185">Reference proteome</keyword>
<evidence type="ECO:0000313" key="2">
    <source>
        <dbReference type="Proteomes" id="UP000253094"/>
    </source>
</evidence>
<organism evidence="1 2">
    <name type="scientific">Sphaerisporangium album</name>
    <dbReference type="NCBI Taxonomy" id="509200"/>
    <lineage>
        <taxon>Bacteria</taxon>
        <taxon>Bacillati</taxon>
        <taxon>Actinomycetota</taxon>
        <taxon>Actinomycetes</taxon>
        <taxon>Streptosporangiales</taxon>
        <taxon>Streptosporangiaceae</taxon>
        <taxon>Sphaerisporangium</taxon>
    </lineage>
</organism>